<evidence type="ECO:0000313" key="2">
    <source>
        <dbReference type="EMBL" id="MEJ2886107.1"/>
    </source>
</evidence>
<dbReference type="Pfam" id="PF04404">
    <property type="entry name" value="ERF"/>
    <property type="match status" value="1"/>
</dbReference>
<sequence>MAASTSKPDTLAAALAAFQEALPRVEKDNVGVIPGKDGKQGYRYDYADLADISAIALPMLGRFGLSWSTKPTVNEAGSFVLEYRLRHASGEEDIGAYPLPDPTRTPPQQVGSHITYARRYALCSVTGIAPGGEDDDGAAAQCGHTSRGNGGQTGGGSNGHTNGHTANRSQPSEPARDVAEAVAEATRRLLSADTEKKVEWVVGKVAEHGDGELDATSHVPADDREAMGIGEGEKLTLDDLCAYVGGYWAKHGHGPRQDSDQALAAVGANA</sequence>
<feature type="compositionally biased region" description="Gly residues" evidence="1">
    <location>
        <begin position="148"/>
        <end position="158"/>
    </location>
</feature>
<feature type="compositionally biased region" description="Low complexity" evidence="1">
    <location>
        <begin position="138"/>
        <end position="147"/>
    </location>
</feature>
<proteinExistence type="predicted"/>
<reference evidence="2 3" key="1">
    <citation type="submission" date="2024-03" db="EMBL/GenBank/DDBJ databases">
        <title>Actinomycetospora sp. OC33-EN06, a novel actinomycete isolated from wild orchid (Aerides multiflora).</title>
        <authorList>
            <person name="Suriyachadkun C."/>
        </authorList>
    </citation>
    <scope>NUCLEOTIDE SEQUENCE [LARGE SCALE GENOMIC DNA]</scope>
    <source>
        <strain evidence="2 3">OC33-EN06</strain>
    </source>
</reference>
<feature type="region of interest" description="Disordered" evidence="1">
    <location>
        <begin position="136"/>
        <end position="179"/>
    </location>
</feature>
<keyword evidence="3" id="KW-1185">Reference proteome</keyword>
<organism evidence="2 3">
    <name type="scientific">Actinomycetospora aeridis</name>
    <dbReference type="NCBI Taxonomy" id="3129231"/>
    <lineage>
        <taxon>Bacteria</taxon>
        <taxon>Bacillati</taxon>
        <taxon>Actinomycetota</taxon>
        <taxon>Actinomycetes</taxon>
        <taxon>Pseudonocardiales</taxon>
        <taxon>Pseudonocardiaceae</taxon>
        <taxon>Actinomycetospora</taxon>
    </lineage>
</organism>
<dbReference type="RefSeq" id="WP_337712595.1">
    <property type="nucleotide sequence ID" value="NZ_JBBEGL010000002.1"/>
</dbReference>
<dbReference type="InterPro" id="IPR007499">
    <property type="entry name" value="ERF_bacteria_virus"/>
</dbReference>
<accession>A0ABU8N150</accession>
<dbReference type="EMBL" id="JBBEGL010000002">
    <property type="protein sequence ID" value="MEJ2886107.1"/>
    <property type="molecule type" value="Genomic_DNA"/>
</dbReference>
<evidence type="ECO:0000256" key="1">
    <source>
        <dbReference type="SAM" id="MobiDB-lite"/>
    </source>
</evidence>
<evidence type="ECO:0000313" key="3">
    <source>
        <dbReference type="Proteomes" id="UP001370100"/>
    </source>
</evidence>
<dbReference type="Proteomes" id="UP001370100">
    <property type="component" value="Unassembled WGS sequence"/>
</dbReference>
<protein>
    <submittedName>
        <fullName evidence="2">ERF family protein</fullName>
    </submittedName>
</protein>
<name>A0ABU8N150_9PSEU</name>
<gene>
    <name evidence="2" type="ORF">WCD41_06560</name>
</gene>
<comment type="caution">
    <text evidence="2">The sequence shown here is derived from an EMBL/GenBank/DDBJ whole genome shotgun (WGS) entry which is preliminary data.</text>
</comment>